<reference evidence="1 2" key="1">
    <citation type="submission" date="2016-04" db="EMBL/GenBank/DDBJ databases">
        <title>A degradative enzymes factory behind the ericoid mycorrhizal symbiosis.</title>
        <authorList>
            <consortium name="DOE Joint Genome Institute"/>
            <person name="Martino E."/>
            <person name="Morin E."/>
            <person name="Grelet G."/>
            <person name="Kuo A."/>
            <person name="Kohler A."/>
            <person name="Daghino S."/>
            <person name="Barry K."/>
            <person name="Choi C."/>
            <person name="Cichocki N."/>
            <person name="Clum A."/>
            <person name="Copeland A."/>
            <person name="Hainaut M."/>
            <person name="Haridas S."/>
            <person name="Labutti K."/>
            <person name="Lindquist E."/>
            <person name="Lipzen A."/>
            <person name="Khouja H.-R."/>
            <person name="Murat C."/>
            <person name="Ohm R."/>
            <person name="Olson A."/>
            <person name="Spatafora J."/>
            <person name="Veneault-Fourrey C."/>
            <person name="Henrissat B."/>
            <person name="Grigoriev I."/>
            <person name="Martin F."/>
            <person name="Perotto S."/>
        </authorList>
    </citation>
    <scope>NUCLEOTIDE SEQUENCE [LARGE SCALE GENOMIC DNA]</scope>
    <source>
        <strain evidence="1 2">F</strain>
    </source>
</reference>
<proteinExistence type="predicted"/>
<sequence>MKVSGAITLVGVLADQQALAASAGGPLRIDDPGNVATDRRGTVFKTGDELLRASGSPHSMREKRDTVPKVDGLVLRGVQADDPCAGLKAGCGDAELPLGDLLSAAFSFWHLASHPSVPAASYCSASFGTAKSRTHISVGPVELLVDEEVDEDVTATVIVVPNPS</sequence>
<protein>
    <submittedName>
        <fullName evidence="1">Uncharacterized protein</fullName>
    </submittedName>
</protein>
<organism evidence="1 2">
    <name type="scientific">Hyaloscypha variabilis (strain UAMH 11265 / GT02V1 / F)</name>
    <name type="common">Meliniomyces variabilis</name>
    <dbReference type="NCBI Taxonomy" id="1149755"/>
    <lineage>
        <taxon>Eukaryota</taxon>
        <taxon>Fungi</taxon>
        <taxon>Dikarya</taxon>
        <taxon>Ascomycota</taxon>
        <taxon>Pezizomycotina</taxon>
        <taxon>Leotiomycetes</taxon>
        <taxon>Helotiales</taxon>
        <taxon>Hyaloscyphaceae</taxon>
        <taxon>Hyaloscypha</taxon>
        <taxon>Hyaloscypha variabilis</taxon>
    </lineage>
</organism>
<keyword evidence="2" id="KW-1185">Reference proteome</keyword>
<name>A0A2J6S8B2_HYAVF</name>
<evidence type="ECO:0000313" key="1">
    <source>
        <dbReference type="EMBL" id="PMD46991.1"/>
    </source>
</evidence>
<accession>A0A2J6S8B2</accession>
<dbReference type="AlphaFoldDB" id="A0A2J6S8B2"/>
<dbReference type="Proteomes" id="UP000235786">
    <property type="component" value="Unassembled WGS sequence"/>
</dbReference>
<gene>
    <name evidence="1" type="ORF">L207DRAFT_522452</name>
</gene>
<evidence type="ECO:0000313" key="2">
    <source>
        <dbReference type="Proteomes" id="UP000235786"/>
    </source>
</evidence>
<dbReference type="EMBL" id="KZ613938">
    <property type="protein sequence ID" value="PMD46991.1"/>
    <property type="molecule type" value="Genomic_DNA"/>
</dbReference>